<dbReference type="GO" id="GO:0035091">
    <property type="term" value="F:phosphatidylinositol binding"/>
    <property type="evidence" value="ECO:0007669"/>
    <property type="project" value="TreeGrafter"/>
</dbReference>
<feature type="compositionally biased region" description="Pro residues" evidence="1">
    <location>
        <begin position="421"/>
        <end position="434"/>
    </location>
</feature>
<dbReference type="InterPro" id="IPR007461">
    <property type="entry name" value="Ysc84_actin-binding"/>
</dbReference>
<feature type="compositionally biased region" description="Basic and acidic residues" evidence="1">
    <location>
        <begin position="435"/>
        <end position="451"/>
    </location>
</feature>
<dbReference type="PANTHER" id="PTHR15629">
    <property type="entry name" value="SH3YL1 PROTEIN"/>
    <property type="match status" value="1"/>
</dbReference>
<dbReference type="PANTHER" id="PTHR15629:SF8">
    <property type="entry name" value="DUF500 DOMAIN PROTEIN (AFU_ORTHOLOGUE AFUA_5G07310)"/>
    <property type="match status" value="1"/>
</dbReference>
<feature type="region of interest" description="Disordered" evidence="1">
    <location>
        <begin position="1"/>
        <end position="22"/>
    </location>
</feature>
<keyword evidence="4" id="KW-1185">Reference proteome</keyword>
<proteinExistence type="predicted"/>
<organism evidence="3 4">
    <name type="scientific">Marssonina brunnea f. sp. multigermtubi (strain MB_m1)</name>
    <name type="common">Marssonina leaf spot fungus</name>
    <dbReference type="NCBI Taxonomy" id="1072389"/>
    <lineage>
        <taxon>Eukaryota</taxon>
        <taxon>Fungi</taxon>
        <taxon>Dikarya</taxon>
        <taxon>Ascomycota</taxon>
        <taxon>Pezizomycotina</taxon>
        <taxon>Leotiomycetes</taxon>
        <taxon>Helotiales</taxon>
        <taxon>Drepanopezizaceae</taxon>
        <taxon>Drepanopeziza</taxon>
    </lineage>
</organism>
<dbReference type="GeneID" id="18759097"/>
<dbReference type="EMBL" id="JH921432">
    <property type="protein sequence ID" value="EKD18920.1"/>
    <property type="molecule type" value="Genomic_DNA"/>
</dbReference>
<feature type="compositionally biased region" description="Basic and acidic residues" evidence="1">
    <location>
        <begin position="342"/>
        <end position="359"/>
    </location>
</feature>
<dbReference type="CDD" id="cd11524">
    <property type="entry name" value="SYLF"/>
    <property type="match status" value="1"/>
</dbReference>
<dbReference type="RefSeq" id="XP_007291051.1">
    <property type="nucleotide sequence ID" value="XM_007290989.1"/>
</dbReference>
<reference evidence="3 4" key="1">
    <citation type="journal article" date="2012" name="BMC Genomics">
        <title>Sequencing the genome of Marssonina brunnea reveals fungus-poplar co-evolution.</title>
        <authorList>
            <person name="Zhu S."/>
            <person name="Cao Y.-Z."/>
            <person name="Jiang C."/>
            <person name="Tan B.-Y."/>
            <person name="Wang Z."/>
            <person name="Feng S."/>
            <person name="Zhang L."/>
            <person name="Su X.-H."/>
            <person name="Brejova B."/>
            <person name="Vinar T."/>
            <person name="Xu M."/>
            <person name="Wang M.-X."/>
            <person name="Zhang S.-G."/>
            <person name="Huang M.-R."/>
            <person name="Wu R."/>
            <person name="Zhou Y."/>
        </authorList>
    </citation>
    <scope>NUCLEOTIDE SEQUENCE [LARGE SCALE GENOMIC DNA]</scope>
    <source>
        <strain evidence="3 4">MB_m1</strain>
    </source>
</reference>
<dbReference type="STRING" id="1072389.K1WMI0"/>
<evidence type="ECO:0000313" key="3">
    <source>
        <dbReference type="EMBL" id="EKD18920.1"/>
    </source>
</evidence>
<dbReference type="InParanoid" id="K1WMI0"/>
<dbReference type="eggNOG" id="KOG1843">
    <property type="taxonomic scope" value="Eukaryota"/>
</dbReference>
<dbReference type="OMA" id="NARFYGQ"/>
<evidence type="ECO:0000313" key="4">
    <source>
        <dbReference type="Proteomes" id="UP000006753"/>
    </source>
</evidence>
<dbReference type="AlphaFoldDB" id="K1WMI0"/>
<evidence type="ECO:0000259" key="2">
    <source>
        <dbReference type="Pfam" id="PF04366"/>
    </source>
</evidence>
<gene>
    <name evidence="3" type="ORF">MBM_03162</name>
</gene>
<dbReference type="OrthoDB" id="10255128at2759"/>
<feature type="region of interest" description="Disordered" evidence="1">
    <location>
        <begin position="289"/>
        <end position="451"/>
    </location>
</feature>
<protein>
    <recommendedName>
        <fullName evidence="2">Ysc84 actin-binding domain-containing protein</fullName>
    </recommendedName>
</protein>
<feature type="compositionally biased region" description="Polar residues" evidence="1">
    <location>
        <begin position="1"/>
        <end position="12"/>
    </location>
</feature>
<name>K1WMI0_MARBU</name>
<dbReference type="HOGENOM" id="CLU_015320_6_0_1"/>
<accession>K1WMI0</accession>
<dbReference type="Proteomes" id="UP000006753">
    <property type="component" value="Unassembled WGS sequence"/>
</dbReference>
<dbReference type="KEGG" id="mbe:MBM_03162"/>
<feature type="domain" description="Ysc84 actin-binding" evidence="2">
    <location>
        <begin position="157"/>
        <end position="282"/>
    </location>
</feature>
<sequence length="451" mass="48347">MSNTPAEGQSSAAPKKSFGKRSKSAFDKGWAAFERMGAPVNRLTNKIGSEAFWPSDLGQESDKAARVLKSFCKDGAYTQELVRTETSPSGKPVSPGPNNKPKVLMKIPPKVIQSCVGLAIFSVVRAGFWISGAGGSGVLIAKKEDGNWGPPSGILVHTLGVGFMAGIDIYDCVIVINNRQALEAFKTMRVSLGGELSVVAGPFGAGGVLESELLKSRKPMFSYVKSRGLYGGLQIDGTVIVERNDENARFYGERLPIADVIAGRIQNIPSQTRLLMEIVKQAEGRTDVDQRMIDQVNDDPAPSDMDLEEPRGQQQNRYSTAPPHYDDAMSVTSSAPSQGHYPPEKTGHATDASDAHEQRPAYPPRPGSIAPSSASYDHIDQPHLDRTLYDPPTPVPGGSSPFPAPLNVSRPGSKDDATGPPAIPMPEGSPPPPPKSEKRDEKRDPDAPPTY</sequence>
<feature type="compositionally biased region" description="Basic and acidic residues" evidence="1">
    <location>
        <begin position="377"/>
        <end position="388"/>
    </location>
</feature>
<dbReference type="InterPro" id="IPR051702">
    <property type="entry name" value="SH3_domain_YSC84-like"/>
</dbReference>
<dbReference type="Pfam" id="PF04366">
    <property type="entry name" value="Ysc84"/>
    <property type="match status" value="1"/>
</dbReference>
<evidence type="ECO:0000256" key="1">
    <source>
        <dbReference type="SAM" id="MobiDB-lite"/>
    </source>
</evidence>